<reference evidence="1 2" key="1">
    <citation type="submission" date="2020-09" db="EMBL/GenBank/DDBJ databases">
        <title>De no assembly of potato wild relative species, Solanum commersonii.</title>
        <authorList>
            <person name="Cho K."/>
        </authorList>
    </citation>
    <scope>NUCLEOTIDE SEQUENCE [LARGE SCALE GENOMIC DNA]</scope>
    <source>
        <strain evidence="1">LZ3.2</strain>
        <tissue evidence="1">Leaf</tissue>
    </source>
</reference>
<name>A0A9J6AXT1_SOLCO</name>
<dbReference type="Proteomes" id="UP000824120">
    <property type="component" value="Chromosome 1"/>
</dbReference>
<evidence type="ECO:0000313" key="1">
    <source>
        <dbReference type="EMBL" id="KAG5628911.1"/>
    </source>
</evidence>
<comment type="caution">
    <text evidence="1">The sequence shown here is derived from an EMBL/GenBank/DDBJ whole genome shotgun (WGS) entry which is preliminary data.</text>
</comment>
<proteinExistence type="predicted"/>
<organism evidence="1 2">
    <name type="scientific">Solanum commersonii</name>
    <name type="common">Commerson's wild potato</name>
    <name type="synonym">Commerson's nightshade</name>
    <dbReference type="NCBI Taxonomy" id="4109"/>
    <lineage>
        <taxon>Eukaryota</taxon>
        <taxon>Viridiplantae</taxon>
        <taxon>Streptophyta</taxon>
        <taxon>Embryophyta</taxon>
        <taxon>Tracheophyta</taxon>
        <taxon>Spermatophyta</taxon>
        <taxon>Magnoliopsida</taxon>
        <taxon>eudicotyledons</taxon>
        <taxon>Gunneridae</taxon>
        <taxon>Pentapetalae</taxon>
        <taxon>asterids</taxon>
        <taxon>lamiids</taxon>
        <taxon>Solanales</taxon>
        <taxon>Solanaceae</taxon>
        <taxon>Solanoideae</taxon>
        <taxon>Solaneae</taxon>
        <taxon>Solanum</taxon>
    </lineage>
</organism>
<protein>
    <submittedName>
        <fullName evidence="1">Uncharacterized protein</fullName>
    </submittedName>
</protein>
<gene>
    <name evidence="1" type="ORF">H5410_000628</name>
</gene>
<dbReference type="AlphaFoldDB" id="A0A9J6AXT1"/>
<accession>A0A9J6AXT1</accession>
<dbReference type="EMBL" id="JACXVP010000001">
    <property type="protein sequence ID" value="KAG5628911.1"/>
    <property type="molecule type" value="Genomic_DNA"/>
</dbReference>
<keyword evidence="2" id="KW-1185">Reference proteome</keyword>
<evidence type="ECO:0000313" key="2">
    <source>
        <dbReference type="Proteomes" id="UP000824120"/>
    </source>
</evidence>
<sequence>MSQQILWDDYTCRGHFDYLFTCITGNIPGDFTGFVAEDSYDQIAKTKEYVRIGRSYKDKLKCGTQHGFSLL</sequence>